<evidence type="ECO:0000313" key="2">
    <source>
        <dbReference type="Proteomes" id="UP000011718"/>
    </source>
</evidence>
<dbReference type="EMBL" id="CP004144">
    <property type="protein sequence ID" value="AGF96479.1"/>
    <property type="molecule type" value="Genomic_DNA"/>
</dbReference>
<gene>
    <name evidence="1" type="ORF">MmTuc01_1086</name>
</gene>
<organism evidence="1 2">
    <name type="scientific">Methanosarcina mazei Tuc01</name>
    <dbReference type="NCBI Taxonomy" id="1236903"/>
    <lineage>
        <taxon>Archaea</taxon>
        <taxon>Methanobacteriati</taxon>
        <taxon>Methanobacteriota</taxon>
        <taxon>Stenosarchaea group</taxon>
        <taxon>Methanomicrobia</taxon>
        <taxon>Methanosarcinales</taxon>
        <taxon>Methanosarcinaceae</taxon>
        <taxon>Methanosarcina</taxon>
    </lineage>
</organism>
<sequence length="42" mass="4859">MQDRFSSRPEFASSYILRVNEVDFGISFQAVLNLLHFTVLPL</sequence>
<dbReference type="HOGENOM" id="CLU_3245347_0_0_2"/>
<dbReference type="Proteomes" id="UP000011718">
    <property type="component" value="Chromosome"/>
</dbReference>
<dbReference type="KEGG" id="mmaz:MmTuc01_1086"/>
<proteinExistence type="predicted"/>
<accession>M1QHR1</accession>
<reference evidence="1 2" key="1">
    <citation type="journal article" date="2013" name="Genome Announc.">
        <title>Complete Genome of a Methanosarcina mazei Strain Isolated from Sediment Samples from an Amazonian Flooded Area.</title>
        <authorList>
            <person name="Assis das Gracas D."/>
            <person name="Thiago Juca Ramos R."/>
            <person name="Vieira Araujo A.C."/>
            <person name="Zahlouth R."/>
            <person name="Ribeiro Carneiro A."/>
            <person name="Souza Lopes T."/>
            <person name="Azevedo Barauna R."/>
            <person name="Azevedo V."/>
            <person name="Cruz Schneider M.P."/>
            <person name="Pellizari V.H."/>
            <person name="Silva A."/>
        </authorList>
    </citation>
    <scope>NUCLEOTIDE SEQUENCE [LARGE SCALE GENOMIC DNA]</scope>
    <source>
        <strain evidence="1 2">Tuc01</strain>
    </source>
</reference>
<name>M1QHR1_METMZ</name>
<protein>
    <submittedName>
        <fullName evidence="1">Uncharacterized protein</fullName>
    </submittedName>
</protein>
<dbReference type="AlphaFoldDB" id="M1QHR1"/>
<evidence type="ECO:0000313" key="1">
    <source>
        <dbReference type="EMBL" id="AGF96479.1"/>
    </source>
</evidence>
<dbReference type="BioCyc" id="MMAZ1236903:G139K-1036-MONOMER"/>